<dbReference type="Pfam" id="PF05504">
    <property type="entry name" value="Spore_GerAC"/>
    <property type="match status" value="1"/>
</dbReference>
<keyword evidence="6" id="KW-0564">Palmitate</keyword>
<comment type="caution">
    <text evidence="10">The sequence shown here is derived from an EMBL/GenBank/DDBJ whole genome shotgun (WGS) entry which is preliminary data.</text>
</comment>
<dbReference type="InterPro" id="IPR008844">
    <property type="entry name" value="Spore_GerAC-like"/>
</dbReference>
<keyword evidence="3" id="KW-0309">Germination</keyword>
<accession>A0ABT9U0P5</accession>
<name>A0ABT9U0P5_PAEHA</name>
<dbReference type="EMBL" id="JAUSSU010000003">
    <property type="protein sequence ID" value="MDQ0112255.1"/>
    <property type="molecule type" value="Genomic_DNA"/>
</dbReference>
<sequence length="352" mass="39903">MKGHILVFFCCCLLSGCAQERIVDRIKIIQSIGTDIEGETIKMSASYPTYNNASGKQSKPMLTAKSQTISGSLKTLAAESSQPIELGHLRTWVISEKFARKALAEVADIINSDSIKSSNATLVITKQNASSIIAETLKNPPFFLSELVEQNMDHGNTPKTNYHTFINQYFGEGQDVYLPAIKKDQGLLHMDGIVVFKGDKLKLWLTNKEGLYIKLLKDKALTGQYDFTTEQKEKYSLVIWHGKRKIAIAQNGKAAISLILTIELREYPKKINILKKHDLHEVKKQIEEKFGSEIKKMLVHLQKNNVDPIGFGEQYRRQHRKYSENGFYDEIYPNLDFEVKMEIIIIHSGVGH</sequence>
<protein>
    <submittedName>
        <fullName evidence="10">Ger(X)C family germination protein</fullName>
    </submittedName>
</protein>
<dbReference type="NCBIfam" id="TIGR02887">
    <property type="entry name" value="spore_ger_x_C"/>
    <property type="match status" value="1"/>
</dbReference>
<dbReference type="InterPro" id="IPR057336">
    <property type="entry name" value="GerAC_N"/>
</dbReference>
<keyword evidence="11" id="KW-1185">Reference proteome</keyword>
<keyword evidence="5" id="KW-0472">Membrane</keyword>
<keyword evidence="7" id="KW-0449">Lipoprotein</keyword>
<feature type="domain" description="Spore germination protein N-terminal" evidence="9">
    <location>
        <begin position="21"/>
        <end position="182"/>
    </location>
</feature>
<dbReference type="PANTHER" id="PTHR35789:SF1">
    <property type="entry name" value="SPORE GERMINATION PROTEIN B3"/>
    <property type="match status" value="1"/>
</dbReference>
<evidence type="ECO:0000256" key="2">
    <source>
        <dbReference type="ARBA" id="ARBA00007886"/>
    </source>
</evidence>
<proteinExistence type="inferred from homology"/>
<evidence type="ECO:0000256" key="1">
    <source>
        <dbReference type="ARBA" id="ARBA00004635"/>
    </source>
</evidence>
<dbReference type="PANTHER" id="PTHR35789">
    <property type="entry name" value="SPORE GERMINATION PROTEIN B3"/>
    <property type="match status" value="1"/>
</dbReference>
<feature type="domain" description="Spore germination GerAC-like C-terminal" evidence="8">
    <location>
        <begin position="191"/>
        <end position="349"/>
    </location>
</feature>
<evidence type="ECO:0000313" key="10">
    <source>
        <dbReference type="EMBL" id="MDQ0112255.1"/>
    </source>
</evidence>
<evidence type="ECO:0000256" key="3">
    <source>
        <dbReference type="ARBA" id="ARBA00022544"/>
    </source>
</evidence>
<evidence type="ECO:0000256" key="4">
    <source>
        <dbReference type="ARBA" id="ARBA00022729"/>
    </source>
</evidence>
<evidence type="ECO:0000259" key="9">
    <source>
        <dbReference type="Pfam" id="PF25198"/>
    </source>
</evidence>
<reference evidence="10 11" key="1">
    <citation type="submission" date="2023-07" db="EMBL/GenBank/DDBJ databases">
        <title>Sorghum-associated microbial communities from plants grown in Nebraska, USA.</title>
        <authorList>
            <person name="Schachtman D."/>
        </authorList>
    </citation>
    <scope>NUCLEOTIDE SEQUENCE [LARGE SCALE GENOMIC DNA]</scope>
    <source>
        <strain evidence="10 11">CC482</strain>
    </source>
</reference>
<evidence type="ECO:0000256" key="6">
    <source>
        <dbReference type="ARBA" id="ARBA00023139"/>
    </source>
</evidence>
<comment type="subcellular location">
    <subcellularLocation>
        <location evidence="1">Membrane</location>
        <topology evidence="1">Lipid-anchor</topology>
    </subcellularLocation>
</comment>
<dbReference type="Proteomes" id="UP001229346">
    <property type="component" value="Unassembled WGS sequence"/>
</dbReference>
<gene>
    <name evidence="10" type="ORF">J2T15_001690</name>
</gene>
<dbReference type="RefSeq" id="WP_307202942.1">
    <property type="nucleotide sequence ID" value="NZ_JAUSSU010000003.1"/>
</dbReference>
<evidence type="ECO:0000256" key="5">
    <source>
        <dbReference type="ARBA" id="ARBA00023136"/>
    </source>
</evidence>
<organism evidence="10 11">
    <name type="scientific">Paenibacillus harenae</name>
    <dbReference type="NCBI Taxonomy" id="306543"/>
    <lineage>
        <taxon>Bacteria</taxon>
        <taxon>Bacillati</taxon>
        <taxon>Bacillota</taxon>
        <taxon>Bacilli</taxon>
        <taxon>Bacillales</taxon>
        <taxon>Paenibacillaceae</taxon>
        <taxon>Paenibacillus</taxon>
    </lineage>
</organism>
<evidence type="ECO:0000313" key="11">
    <source>
        <dbReference type="Proteomes" id="UP001229346"/>
    </source>
</evidence>
<dbReference type="InterPro" id="IPR046953">
    <property type="entry name" value="Spore_GerAC-like_C"/>
</dbReference>
<evidence type="ECO:0000259" key="8">
    <source>
        <dbReference type="Pfam" id="PF05504"/>
    </source>
</evidence>
<dbReference type="PROSITE" id="PS51257">
    <property type="entry name" value="PROKAR_LIPOPROTEIN"/>
    <property type="match status" value="1"/>
</dbReference>
<comment type="similarity">
    <text evidence="2">Belongs to the GerABKC lipoprotein family.</text>
</comment>
<dbReference type="Pfam" id="PF25198">
    <property type="entry name" value="Spore_GerAC_N"/>
    <property type="match status" value="1"/>
</dbReference>
<evidence type="ECO:0000256" key="7">
    <source>
        <dbReference type="ARBA" id="ARBA00023288"/>
    </source>
</evidence>
<dbReference type="Gene3D" id="3.30.300.210">
    <property type="entry name" value="Nutrient germinant receptor protein C, domain 3"/>
    <property type="match status" value="1"/>
</dbReference>
<keyword evidence="4" id="KW-0732">Signal</keyword>
<dbReference type="InterPro" id="IPR038501">
    <property type="entry name" value="Spore_GerAC_C_sf"/>
</dbReference>